<organism evidence="1">
    <name type="scientific">bioreactor metagenome</name>
    <dbReference type="NCBI Taxonomy" id="1076179"/>
    <lineage>
        <taxon>unclassified sequences</taxon>
        <taxon>metagenomes</taxon>
        <taxon>ecological metagenomes</taxon>
    </lineage>
</organism>
<dbReference type="AlphaFoldDB" id="A0A645B6A7"/>
<gene>
    <name evidence="1" type="ORF">SDC9_104076</name>
</gene>
<name>A0A645B6A7_9ZZZZ</name>
<protein>
    <submittedName>
        <fullName evidence="1">Uncharacterized protein</fullName>
    </submittedName>
</protein>
<sequence length="99" mass="11236">MRDDVIKQSGTTDGTIRHVLPTHALDQKILHQNKFCCFRKDLRFVFFDPQDLASRPGSDHIGYASALVDLFAQHCLQMLTLLASTIIQPHQGITQRHPI</sequence>
<comment type="caution">
    <text evidence="1">The sequence shown here is derived from an EMBL/GenBank/DDBJ whole genome shotgun (WGS) entry which is preliminary data.</text>
</comment>
<reference evidence="1" key="1">
    <citation type="submission" date="2019-08" db="EMBL/GenBank/DDBJ databases">
        <authorList>
            <person name="Kucharzyk K."/>
            <person name="Murdoch R.W."/>
            <person name="Higgins S."/>
            <person name="Loffler F."/>
        </authorList>
    </citation>
    <scope>NUCLEOTIDE SEQUENCE</scope>
</reference>
<evidence type="ECO:0000313" key="1">
    <source>
        <dbReference type="EMBL" id="MPM57254.1"/>
    </source>
</evidence>
<proteinExistence type="predicted"/>
<dbReference type="EMBL" id="VSSQ01016174">
    <property type="protein sequence ID" value="MPM57254.1"/>
    <property type="molecule type" value="Genomic_DNA"/>
</dbReference>
<accession>A0A645B6A7</accession>